<dbReference type="PROSITE" id="PS51459">
    <property type="entry name" value="FIDO"/>
    <property type="match status" value="1"/>
</dbReference>
<reference evidence="10" key="1">
    <citation type="journal article" date="2019" name="Int. J. Syst. Evol. Microbiol.">
        <title>The Global Catalogue of Microorganisms (GCM) 10K type strain sequencing project: providing services to taxonomists for standard genome sequencing and annotation.</title>
        <authorList>
            <consortium name="The Broad Institute Genomics Platform"/>
            <consortium name="The Broad Institute Genome Sequencing Center for Infectious Disease"/>
            <person name="Wu L."/>
            <person name="Ma J."/>
        </authorList>
    </citation>
    <scope>NUCLEOTIDE SEQUENCE [LARGE SCALE GENOMIC DNA]</scope>
    <source>
        <strain evidence="10">KCTC 52237</strain>
    </source>
</reference>
<keyword evidence="4" id="KW-0067">ATP-binding</keyword>
<dbReference type="Gene3D" id="1.10.3290.10">
    <property type="entry name" value="Fido-like domain"/>
    <property type="match status" value="1"/>
</dbReference>
<dbReference type="RefSeq" id="WP_378120791.1">
    <property type="nucleotide sequence ID" value="NZ_JBHRTF010000006.1"/>
</dbReference>
<dbReference type="InterPro" id="IPR003812">
    <property type="entry name" value="Fido"/>
</dbReference>
<dbReference type="PANTHER" id="PTHR39560">
    <property type="entry name" value="PROTEIN ADENYLYLTRANSFERASE FIC-RELATED"/>
    <property type="match status" value="1"/>
</dbReference>
<keyword evidence="3" id="KW-0547">Nucleotide-binding</keyword>
<dbReference type="Pfam" id="PF02661">
    <property type="entry name" value="Fic"/>
    <property type="match status" value="1"/>
</dbReference>
<sequence length="197" mass="22119">MPKYAGGECFKYPETEVLINKANIRTQDALDAFEADVTAVRLIELLDSPIPGTFDLAHLQAIHRHIFQDVYDWAGELRQVDIQKGGSKFGNWALVPNYLNKELKRIAAQNFLLNLPPEKFIPAIAHYLSEINSAHPFLEGNGRAQRAFCSQLAEQAGFFIDFEQIGRDEMIGVMIASFNGDEKPLANLLEKITSIIE</sequence>
<dbReference type="SUPFAM" id="SSF140931">
    <property type="entry name" value="Fic-like"/>
    <property type="match status" value="1"/>
</dbReference>
<comment type="catalytic activity">
    <reaction evidence="7">
        <text>L-tyrosyl-[protein] + ATP = O-(5'-adenylyl)-L-tyrosyl-[protein] + diphosphate</text>
        <dbReference type="Rhea" id="RHEA:54288"/>
        <dbReference type="Rhea" id="RHEA-COMP:10136"/>
        <dbReference type="Rhea" id="RHEA-COMP:13846"/>
        <dbReference type="ChEBI" id="CHEBI:30616"/>
        <dbReference type="ChEBI" id="CHEBI:33019"/>
        <dbReference type="ChEBI" id="CHEBI:46858"/>
        <dbReference type="ChEBI" id="CHEBI:83624"/>
        <dbReference type="EC" id="2.7.7.108"/>
    </reaction>
</comment>
<dbReference type="EC" id="2.7.7.108" evidence="5"/>
<evidence type="ECO:0000256" key="2">
    <source>
        <dbReference type="ARBA" id="ARBA00022695"/>
    </source>
</evidence>
<dbReference type="Proteomes" id="UP001595555">
    <property type="component" value="Unassembled WGS sequence"/>
</dbReference>
<gene>
    <name evidence="9" type="ORF">ACFODX_15500</name>
</gene>
<proteinExistence type="predicted"/>
<evidence type="ECO:0000256" key="6">
    <source>
        <dbReference type="ARBA" id="ARBA00047939"/>
    </source>
</evidence>
<comment type="caution">
    <text evidence="9">The sequence shown here is derived from an EMBL/GenBank/DDBJ whole genome shotgun (WGS) entry which is preliminary data.</text>
</comment>
<keyword evidence="10" id="KW-1185">Reference proteome</keyword>
<protein>
    <recommendedName>
        <fullName evidence="5">protein adenylyltransferase</fullName>
        <ecNumber evidence="5">2.7.7.108</ecNumber>
    </recommendedName>
</protein>
<feature type="domain" description="Fido" evidence="8">
    <location>
        <begin position="54"/>
        <end position="191"/>
    </location>
</feature>
<dbReference type="EMBL" id="JBHRTF010000006">
    <property type="protein sequence ID" value="MFC3116973.1"/>
    <property type="molecule type" value="Genomic_DNA"/>
</dbReference>
<evidence type="ECO:0000256" key="3">
    <source>
        <dbReference type="ARBA" id="ARBA00022741"/>
    </source>
</evidence>
<keyword evidence="1" id="KW-0808">Transferase</keyword>
<evidence type="ECO:0000259" key="8">
    <source>
        <dbReference type="PROSITE" id="PS51459"/>
    </source>
</evidence>
<evidence type="ECO:0000256" key="4">
    <source>
        <dbReference type="ARBA" id="ARBA00022840"/>
    </source>
</evidence>
<comment type="catalytic activity">
    <reaction evidence="6">
        <text>L-threonyl-[protein] + ATP = 3-O-(5'-adenylyl)-L-threonyl-[protein] + diphosphate</text>
        <dbReference type="Rhea" id="RHEA:54292"/>
        <dbReference type="Rhea" id="RHEA-COMP:11060"/>
        <dbReference type="Rhea" id="RHEA-COMP:13847"/>
        <dbReference type="ChEBI" id="CHEBI:30013"/>
        <dbReference type="ChEBI" id="CHEBI:30616"/>
        <dbReference type="ChEBI" id="CHEBI:33019"/>
        <dbReference type="ChEBI" id="CHEBI:138113"/>
        <dbReference type="EC" id="2.7.7.108"/>
    </reaction>
</comment>
<evidence type="ECO:0000256" key="7">
    <source>
        <dbReference type="ARBA" id="ARBA00048696"/>
    </source>
</evidence>
<name>A0ABV7FK20_9GAMM</name>
<organism evidence="9 10">
    <name type="scientific">Cellvibrio fontiphilus</name>
    <dbReference type="NCBI Taxonomy" id="1815559"/>
    <lineage>
        <taxon>Bacteria</taxon>
        <taxon>Pseudomonadati</taxon>
        <taxon>Pseudomonadota</taxon>
        <taxon>Gammaproteobacteria</taxon>
        <taxon>Cellvibrionales</taxon>
        <taxon>Cellvibrionaceae</taxon>
        <taxon>Cellvibrio</taxon>
    </lineage>
</organism>
<dbReference type="InterPro" id="IPR036597">
    <property type="entry name" value="Fido-like_dom_sf"/>
</dbReference>
<evidence type="ECO:0000256" key="1">
    <source>
        <dbReference type="ARBA" id="ARBA00022679"/>
    </source>
</evidence>
<keyword evidence="2" id="KW-0548">Nucleotidyltransferase</keyword>
<evidence type="ECO:0000313" key="10">
    <source>
        <dbReference type="Proteomes" id="UP001595555"/>
    </source>
</evidence>
<accession>A0ABV7FK20</accession>
<evidence type="ECO:0000256" key="5">
    <source>
        <dbReference type="ARBA" id="ARBA00034531"/>
    </source>
</evidence>
<evidence type="ECO:0000313" key="9">
    <source>
        <dbReference type="EMBL" id="MFC3116973.1"/>
    </source>
</evidence>
<dbReference type="PANTHER" id="PTHR39560:SF1">
    <property type="entry name" value="PROTEIN ADENYLYLTRANSFERASE FIC-RELATED"/>
    <property type="match status" value="1"/>
</dbReference>